<dbReference type="SUPFAM" id="SSF51658">
    <property type="entry name" value="Xylose isomerase-like"/>
    <property type="match status" value="1"/>
</dbReference>
<protein>
    <submittedName>
        <fullName evidence="1">Uncharacterized protein</fullName>
    </submittedName>
</protein>
<evidence type="ECO:0000313" key="2">
    <source>
        <dbReference type="Proteomes" id="UP000216991"/>
    </source>
</evidence>
<dbReference type="EMBL" id="NOXT01000122">
    <property type="protein sequence ID" value="OYQ25318.1"/>
    <property type="molecule type" value="Genomic_DNA"/>
</dbReference>
<organism evidence="1 2">
    <name type="scientific">Sandarakinorhabdus cyanobacteriorum</name>
    <dbReference type="NCBI Taxonomy" id="1981098"/>
    <lineage>
        <taxon>Bacteria</taxon>
        <taxon>Pseudomonadati</taxon>
        <taxon>Pseudomonadota</taxon>
        <taxon>Alphaproteobacteria</taxon>
        <taxon>Sphingomonadales</taxon>
        <taxon>Sphingosinicellaceae</taxon>
        <taxon>Sandarakinorhabdus</taxon>
    </lineage>
</organism>
<comment type="caution">
    <text evidence="1">The sequence shown here is derived from an EMBL/GenBank/DDBJ whole genome shotgun (WGS) entry which is preliminary data.</text>
</comment>
<dbReference type="PANTHER" id="PTHR42194:SF1">
    <property type="entry name" value="UPF0276 PROTEIN HI_1600"/>
    <property type="match status" value="1"/>
</dbReference>
<dbReference type="InterPro" id="IPR036237">
    <property type="entry name" value="Xyl_isomerase-like_sf"/>
</dbReference>
<reference evidence="1 2" key="1">
    <citation type="submission" date="2017-07" db="EMBL/GenBank/DDBJ databases">
        <title>Sandarakinorhabdus cyanobacteriorum sp. nov., a novel bacterium isolated from cyanobacterial aggregates in a eutrophic lake.</title>
        <authorList>
            <person name="Cai H."/>
        </authorList>
    </citation>
    <scope>NUCLEOTIDE SEQUENCE [LARGE SCALE GENOMIC DNA]</scope>
    <source>
        <strain evidence="1 2">TH057</strain>
    </source>
</reference>
<dbReference type="Proteomes" id="UP000216991">
    <property type="component" value="Unassembled WGS sequence"/>
</dbReference>
<dbReference type="Pfam" id="PF05114">
    <property type="entry name" value="MbnB_TglH_ChrH"/>
    <property type="match status" value="1"/>
</dbReference>
<evidence type="ECO:0000313" key="1">
    <source>
        <dbReference type="EMBL" id="OYQ25318.1"/>
    </source>
</evidence>
<sequence>MGAGIGLRMAHLAELASGSVTLPDGLWLEVHAENFMVAGGPRRAALLALAERHPISLHGVGLALAGTRMAPARHLKALRQLCDAVQPALLSDHLAWQLVGQPVGSWHVPDFLPFPRTAKALALIIGNVNRAQDALGRRLLIENPSHYGDVGGHAMAEHEFLAELALATGCGLLVDCNNIHVSAHNLGLDSGWLVDQLPAEAVGEIHVAGHRPDAMGQLLIDSHDAPVAAPVWALAARLLARTGPRPMLVERDAELPPLADLLAEAAQASALIACVHHGG</sequence>
<dbReference type="Gene3D" id="3.20.20.150">
    <property type="entry name" value="Divalent-metal-dependent TIM barrel enzymes"/>
    <property type="match status" value="1"/>
</dbReference>
<dbReference type="PANTHER" id="PTHR42194">
    <property type="entry name" value="UPF0276 PROTEIN HI_1600"/>
    <property type="match status" value="1"/>
</dbReference>
<accession>A0A255Y7Y0</accession>
<proteinExistence type="predicted"/>
<dbReference type="RefSeq" id="WP_094474744.1">
    <property type="nucleotide sequence ID" value="NZ_NOXT01000122.1"/>
</dbReference>
<gene>
    <name evidence="1" type="ORF">CHU93_13760</name>
</gene>
<dbReference type="AlphaFoldDB" id="A0A255Y7Y0"/>
<name>A0A255Y7Y0_9SPHN</name>
<keyword evidence="2" id="KW-1185">Reference proteome</keyword>
<dbReference type="NCBIfam" id="NF003818">
    <property type="entry name" value="PRK05409.1"/>
    <property type="match status" value="1"/>
</dbReference>
<dbReference type="InterPro" id="IPR007801">
    <property type="entry name" value="MbnB/TglH/ChrH"/>
</dbReference>
<dbReference type="OrthoDB" id="9763101at2"/>